<sequence length="112" mass="12714">MICTLTLMIRRRQSTSMVSTCRSPITLFHTTRPQLMQRFRRSYTLVGALGPNPPAASISTDDVRACAERGRRIYELPNESTLPRIVNRDTNMGKPGKGWRRNDSLVSKSQHP</sequence>
<gene>
    <name evidence="3" type="ORF">PISMIDRAFT_173005</name>
    <name evidence="2" type="ORF">PISMIDRAFT_467291</name>
</gene>
<reference evidence="4" key="2">
    <citation type="submission" date="2015-01" db="EMBL/GenBank/DDBJ databases">
        <title>Evolutionary Origins and Diversification of the Mycorrhizal Mutualists.</title>
        <authorList>
            <consortium name="DOE Joint Genome Institute"/>
            <consortium name="Mycorrhizal Genomics Consortium"/>
            <person name="Kohler A."/>
            <person name="Kuo A."/>
            <person name="Nagy L.G."/>
            <person name="Floudas D."/>
            <person name="Copeland A."/>
            <person name="Barry K.W."/>
            <person name="Cichocki N."/>
            <person name="Veneault-Fourrey C."/>
            <person name="LaButti K."/>
            <person name="Lindquist E.A."/>
            <person name="Lipzen A."/>
            <person name="Lundell T."/>
            <person name="Morin E."/>
            <person name="Murat C."/>
            <person name="Riley R."/>
            <person name="Ohm R."/>
            <person name="Sun H."/>
            <person name="Tunlid A."/>
            <person name="Henrissat B."/>
            <person name="Grigoriev I.V."/>
            <person name="Hibbett D.S."/>
            <person name="Martin F."/>
        </authorList>
    </citation>
    <scope>NUCLEOTIDE SEQUENCE [LARGE SCALE GENOMIC DNA]</scope>
    <source>
        <strain evidence="4">441</strain>
    </source>
</reference>
<organism evidence="3 4">
    <name type="scientific">Pisolithus microcarpus 441</name>
    <dbReference type="NCBI Taxonomy" id="765257"/>
    <lineage>
        <taxon>Eukaryota</taxon>
        <taxon>Fungi</taxon>
        <taxon>Dikarya</taxon>
        <taxon>Basidiomycota</taxon>
        <taxon>Agaricomycotina</taxon>
        <taxon>Agaricomycetes</taxon>
        <taxon>Agaricomycetidae</taxon>
        <taxon>Boletales</taxon>
        <taxon>Sclerodermatineae</taxon>
        <taxon>Pisolithaceae</taxon>
        <taxon>Pisolithus</taxon>
    </lineage>
</organism>
<dbReference type="HOGENOM" id="CLU_2146849_0_0_1"/>
<protein>
    <submittedName>
        <fullName evidence="3">Uncharacterized protein</fullName>
    </submittedName>
</protein>
<dbReference type="AlphaFoldDB" id="A0A0C9ZG16"/>
<evidence type="ECO:0000256" key="1">
    <source>
        <dbReference type="SAM" id="MobiDB-lite"/>
    </source>
</evidence>
<evidence type="ECO:0000313" key="4">
    <source>
        <dbReference type="Proteomes" id="UP000054018"/>
    </source>
</evidence>
<dbReference type="EMBL" id="KN833795">
    <property type="protein sequence ID" value="KIK18888.1"/>
    <property type="molecule type" value="Genomic_DNA"/>
</dbReference>
<dbReference type="EMBL" id="KN834129">
    <property type="protein sequence ID" value="KIK12011.1"/>
    <property type="molecule type" value="Genomic_DNA"/>
</dbReference>
<dbReference type="Proteomes" id="UP000054018">
    <property type="component" value="Unassembled WGS sequence"/>
</dbReference>
<accession>A0A0C9ZG16</accession>
<evidence type="ECO:0000313" key="2">
    <source>
        <dbReference type="EMBL" id="KIK12011.1"/>
    </source>
</evidence>
<feature type="region of interest" description="Disordered" evidence="1">
    <location>
        <begin position="84"/>
        <end position="112"/>
    </location>
</feature>
<reference evidence="3 4" key="1">
    <citation type="submission" date="2014-04" db="EMBL/GenBank/DDBJ databases">
        <authorList>
            <consortium name="DOE Joint Genome Institute"/>
            <person name="Kuo A."/>
            <person name="Kohler A."/>
            <person name="Costa M.D."/>
            <person name="Nagy L.G."/>
            <person name="Floudas D."/>
            <person name="Copeland A."/>
            <person name="Barry K.W."/>
            <person name="Cichocki N."/>
            <person name="Veneault-Fourrey C."/>
            <person name="LaButti K."/>
            <person name="Lindquist E.A."/>
            <person name="Lipzen A."/>
            <person name="Lundell T."/>
            <person name="Morin E."/>
            <person name="Murat C."/>
            <person name="Sun H."/>
            <person name="Tunlid A."/>
            <person name="Henrissat B."/>
            <person name="Grigoriev I.V."/>
            <person name="Hibbett D.S."/>
            <person name="Martin F."/>
            <person name="Nordberg H.P."/>
            <person name="Cantor M.N."/>
            <person name="Hua S.X."/>
        </authorList>
    </citation>
    <scope>NUCLEOTIDE SEQUENCE [LARGE SCALE GENOMIC DNA]</scope>
    <source>
        <strain evidence="3 4">441</strain>
    </source>
</reference>
<evidence type="ECO:0000313" key="3">
    <source>
        <dbReference type="EMBL" id="KIK18888.1"/>
    </source>
</evidence>
<name>A0A0C9ZG16_9AGAM</name>
<proteinExistence type="predicted"/>
<reference evidence="3" key="3">
    <citation type="submission" date="2015-02" db="EMBL/GenBank/DDBJ databases">
        <title>Evolutionary Origins and Diversification of the Mycorrhizal Mutualists.</title>
        <authorList>
            <consortium name="DOE Joint Genome Institute"/>
            <consortium name="Mycorrhizal Genomics Consortium"/>
            <person name="Kohler A."/>
            <person name="Kuo A."/>
            <person name="Nagy L.G."/>
            <person name="Floudas D."/>
            <person name="Copeland A."/>
            <person name="Barry K.W."/>
            <person name="Cichocki N."/>
            <person name="Veneault-Fourrey C."/>
            <person name="LaButti K."/>
            <person name="Lindquist E.A."/>
            <person name="Lipzen A."/>
            <person name="Lundell T."/>
            <person name="Morin E."/>
            <person name="Murat C."/>
            <person name="Riley R."/>
            <person name="Ohm R."/>
            <person name="Sun H."/>
            <person name="Tunlid A."/>
            <person name="Henrissat B."/>
            <person name="Grigoriev I.V."/>
            <person name="Hibbett D.S."/>
            <person name="Martin F."/>
        </authorList>
    </citation>
    <scope>NUCLEOTIDE SEQUENCE</scope>
    <source>
        <strain evidence="3 4">441</strain>
    </source>
</reference>
<keyword evidence="4" id="KW-1185">Reference proteome</keyword>